<dbReference type="KEGG" id="tbg:TbgDal_X16550"/>
<feature type="transmembrane region" description="Helical" evidence="1">
    <location>
        <begin position="46"/>
        <end position="73"/>
    </location>
</feature>
<dbReference type="RefSeq" id="XP_011778816.1">
    <property type="nucleotide sequence ID" value="XM_011780514.1"/>
</dbReference>
<keyword evidence="1" id="KW-1133">Transmembrane helix</keyword>
<proteinExistence type="predicted"/>
<gene>
    <name evidence="2" type="ORF">TbgDal_X16550</name>
</gene>
<dbReference type="AlphaFoldDB" id="C9ZZZ4"/>
<evidence type="ECO:0000313" key="3">
    <source>
        <dbReference type="Proteomes" id="UP000002316"/>
    </source>
</evidence>
<dbReference type="EMBL" id="FN554973">
    <property type="protein sequence ID" value="CBH16552.1"/>
    <property type="molecule type" value="Genomic_DNA"/>
</dbReference>
<evidence type="ECO:0000313" key="2">
    <source>
        <dbReference type="EMBL" id="CBH16552.1"/>
    </source>
</evidence>
<protein>
    <submittedName>
        <fullName evidence="2">Uncharacterized protein</fullName>
    </submittedName>
</protein>
<evidence type="ECO:0000256" key="1">
    <source>
        <dbReference type="SAM" id="Phobius"/>
    </source>
</evidence>
<name>C9ZZZ4_TRYB9</name>
<keyword evidence="1" id="KW-0472">Membrane</keyword>
<accession>C9ZZZ4</accession>
<keyword evidence="1" id="KW-0812">Transmembrane</keyword>
<organism evidence="2 3">
    <name type="scientific">Trypanosoma brucei gambiense (strain MHOM/CI/86/DAL972)</name>
    <dbReference type="NCBI Taxonomy" id="679716"/>
    <lineage>
        <taxon>Eukaryota</taxon>
        <taxon>Discoba</taxon>
        <taxon>Euglenozoa</taxon>
        <taxon>Kinetoplastea</taxon>
        <taxon>Metakinetoplastina</taxon>
        <taxon>Trypanosomatida</taxon>
        <taxon>Trypanosomatidae</taxon>
        <taxon>Trypanosoma</taxon>
    </lineage>
</organism>
<reference evidence="3" key="1">
    <citation type="journal article" date="2010" name="PLoS Negl. Trop. Dis.">
        <title>The genome sequence of Trypanosoma brucei gambiense, causative agent of chronic human african trypanosomiasis.</title>
        <authorList>
            <person name="Jackson A.P."/>
            <person name="Sanders M."/>
            <person name="Berry A."/>
            <person name="McQuillan J."/>
            <person name="Aslett M.A."/>
            <person name="Quail M.A."/>
            <person name="Chukualim B."/>
            <person name="Capewell P."/>
            <person name="MacLeod A."/>
            <person name="Melville S.E."/>
            <person name="Gibson W."/>
            <person name="Barry J.D."/>
            <person name="Berriman M."/>
            <person name="Hertz-Fowler C."/>
        </authorList>
    </citation>
    <scope>NUCLEOTIDE SEQUENCE [LARGE SCALE GENOMIC DNA]</scope>
    <source>
        <strain evidence="3">MHOM/CI/86/DAL972</strain>
    </source>
</reference>
<dbReference type="Proteomes" id="UP000002316">
    <property type="component" value="Chromosome 10"/>
</dbReference>
<dbReference type="GeneID" id="23864882"/>
<sequence length="102" mass="11231">MWRKGIHDGTLVGCHIFHPLSLSSPHPICLRYHATMCLGEAFKLRLAILLFVSLLYAHACACGNSLLMLSILLSSLPNIHSCVTQGALLPYKPRSPYSIARC</sequence>